<sequence>MEGDLQTEPAVRVWRLRAYGLGHVEQLVAPYWIDTNLDGDVAVRKELRAAIGPDAMEIDVLRPFSRIGEALASMMRDIRKVRSTPSSVVSR</sequence>
<keyword evidence="2" id="KW-1185">Reference proteome</keyword>
<protein>
    <submittedName>
        <fullName evidence="1">Uncharacterized protein</fullName>
    </submittedName>
</protein>
<reference evidence="1" key="2">
    <citation type="submission" date="2023-01" db="EMBL/GenBank/DDBJ databases">
        <authorList>
            <person name="Sun Q."/>
            <person name="Evtushenko L."/>
        </authorList>
    </citation>
    <scope>NUCLEOTIDE SEQUENCE</scope>
    <source>
        <strain evidence="1">VKM Ac-1246</strain>
    </source>
</reference>
<dbReference type="EMBL" id="BSEL01000005">
    <property type="protein sequence ID" value="GLJ68908.1"/>
    <property type="molecule type" value="Genomic_DNA"/>
</dbReference>
<evidence type="ECO:0000313" key="1">
    <source>
        <dbReference type="EMBL" id="GLJ68908.1"/>
    </source>
</evidence>
<proteinExistence type="predicted"/>
<organism evidence="1 2">
    <name type="scientific">Nocardioides luteus</name>
    <dbReference type="NCBI Taxonomy" id="1844"/>
    <lineage>
        <taxon>Bacteria</taxon>
        <taxon>Bacillati</taxon>
        <taxon>Actinomycetota</taxon>
        <taxon>Actinomycetes</taxon>
        <taxon>Propionibacteriales</taxon>
        <taxon>Nocardioidaceae</taxon>
        <taxon>Nocardioides</taxon>
    </lineage>
</organism>
<gene>
    <name evidence="1" type="ORF">GCM10017579_29440</name>
</gene>
<accession>A0ABQ5SXL3</accession>
<name>A0ABQ5SXL3_9ACTN</name>
<comment type="caution">
    <text evidence="1">The sequence shown here is derived from an EMBL/GenBank/DDBJ whole genome shotgun (WGS) entry which is preliminary data.</text>
</comment>
<evidence type="ECO:0000313" key="2">
    <source>
        <dbReference type="Proteomes" id="UP001142292"/>
    </source>
</evidence>
<reference evidence="1" key="1">
    <citation type="journal article" date="2014" name="Int. J. Syst. Evol. Microbiol.">
        <title>Complete genome of a new Firmicutes species belonging to the dominant human colonic microbiota ('Ruminococcus bicirculans') reveals two chromosomes and a selective capacity to utilize plant glucans.</title>
        <authorList>
            <consortium name="NISC Comparative Sequencing Program"/>
            <person name="Wegmann U."/>
            <person name="Louis P."/>
            <person name="Goesmann A."/>
            <person name="Henrissat B."/>
            <person name="Duncan S.H."/>
            <person name="Flint H.J."/>
        </authorList>
    </citation>
    <scope>NUCLEOTIDE SEQUENCE</scope>
    <source>
        <strain evidence="1">VKM Ac-1246</strain>
    </source>
</reference>
<dbReference type="Proteomes" id="UP001142292">
    <property type="component" value="Unassembled WGS sequence"/>
</dbReference>